<keyword evidence="8" id="KW-1185">Reference proteome</keyword>
<keyword evidence="3 6" id="KW-0812">Transmembrane</keyword>
<protein>
    <submittedName>
        <fullName evidence="9">Phosphatidic acid phosphatase type 2/haloperoxidase domain-containing protein</fullName>
    </submittedName>
</protein>
<dbReference type="InterPro" id="IPR043216">
    <property type="entry name" value="PAP-like"/>
</dbReference>
<evidence type="ECO:0000256" key="6">
    <source>
        <dbReference type="SAM" id="Phobius"/>
    </source>
</evidence>
<dbReference type="InterPro" id="IPR036938">
    <property type="entry name" value="PAP2/HPO_sf"/>
</dbReference>
<dbReference type="Gene3D" id="1.20.144.10">
    <property type="entry name" value="Phosphatidic acid phosphatase type 2/haloperoxidase"/>
    <property type="match status" value="1"/>
</dbReference>
<proteinExistence type="inferred from homology"/>
<dbReference type="GO" id="GO:0005886">
    <property type="term" value="C:plasma membrane"/>
    <property type="evidence" value="ECO:0007669"/>
    <property type="project" value="TreeGrafter"/>
</dbReference>
<dbReference type="InterPro" id="IPR000326">
    <property type="entry name" value="PAP2/HPO"/>
</dbReference>
<feature type="transmembrane region" description="Helical" evidence="6">
    <location>
        <begin position="12"/>
        <end position="35"/>
    </location>
</feature>
<dbReference type="SUPFAM" id="SSF48317">
    <property type="entry name" value="Acid phosphatase/Vanadium-dependent haloperoxidase"/>
    <property type="match status" value="1"/>
</dbReference>
<dbReference type="Proteomes" id="UP000887581">
    <property type="component" value="Unplaced"/>
</dbReference>
<evidence type="ECO:0000259" key="7">
    <source>
        <dbReference type="Pfam" id="PF01569"/>
    </source>
</evidence>
<dbReference type="GO" id="GO:0046839">
    <property type="term" value="P:phospholipid dephosphorylation"/>
    <property type="evidence" value="ECO:0007669"/>
    <property type="project" value="TreeGrafter"/>
</dbReference>
<feature type="transmembrane region" description="Helical" evidence="6">
    <location>
        <begin position="67"/>
        <end position="86"/>
    </location>
</feature>
<dbReference type="AlphaFoldDB" id="A0A915Q471"/>
<feature type="transmembrane region" description="Helical" evidence="6">
    <location>
        <begin position="120"/>
        <end position="140"/>
    </location>
</feature>
<keyword evidence="4 6" id="KW-1133">Transmembrane helix</keyword>
<accession>A0A915Q471</accession>
<sequence length="220" mass="25270">MLQPKKLVLHKELCLGSFLLNVLIGTVIGFAIEFIPDGYFEPYRRGFYCNDSSIQLPYKFNTVSTSALHAFVFLPPFAGILITEVYRSKYYKELYSWRGFNINQILIYLQSRISHKNLAIVLKPLVQLSVISMSLFIGYSRIIDGLHHLHDVIVGFLVGTLIGYITAKYIAGLRMRPDEMRRNEMKLQKVELSSVPPDETTPSYKTSVVRIEPTELRLFD</sequence>
<organism evidence="8 9">
    <name type="scientific">Setaria digitata</name>
    <dbReference type="NCBI Taxonomy" id="48799"/>
    <lineage>
        <taxon>Eukaryota</taxon>
        <taxon>Metazoa</taxon>
        <taxon>Ecdysozoa</taxon>
        <taxon>Nematoda</taxon>
        <taxon>Chromadorea</taxon>
        <taxon>Rhabditida</taxon>
        <taxon>Spirurina</taxon>
        <taxon>Spiruromorpha</taxon>
        <taxon>Filarioidea</taxon>
        <taxon>Setariidae</taxon>
        <taxon>Setaria</taxon>
    </lineage>
</organism>
<evidence type="ECO:0000256" key="5">
    <source>
        <dbReference type="ARBA" id="ARBA00023136"/>
    </source>
</evidence>
<feature type="domain" description="Phosphatidic acid phosphatase type 2/haloperoxidase" evidence="7">
    <location>
        <begin position="58"/>
        <end position="170"/>
    </location>
</feature>
<dbReference type="PANTHER" id="PTHR10165:SF103">
    <property type="entry name" value="PHOSPHOLIPID PHOSPHATASE HOMOLOG 1.2 HOMOLOG"/>
    <property type="match status" value="1"/>
</dbReference>
<comment type="similarity">
    <text evidence="2">Belongs to the PA-phosphatase related phosphoesterase family.</text>
</comment>
<dbReference type="GO" id="GO:0008195">
    <property type="term" value="F:phosphatidate phosphatase activity"/>
    <property type="evidence" value="ECO:0007669"/>
    <property type="project" value="TreeGrafter"/>
</dbReference>
<evidence type="ECO:0000256" key="3">
    <source>
        <dbReference type="ARBA" id="ARBA00022692"/>
    </source>
</evidence>
<evidence type="ECO:0000256" key="4">
    <source>
        <dbReference type="ARBA" id="ARBA00022989"/>
    </source>
</evidence>
<evidence type="ECO:0000313" key="9">
    <source>
        <dbReference type="WBParaSite" id="sdigi.contig547.g8949.t1"/>
    </source>
</evidence>
<reference evidence="9" key="1">
    <citation type="submission" date="2022-11" db="UniProtKB">
        <authorList>
            <consortium name="WormBaseParasite"/>
        </authorList>
    </citation>
    <scope>IDENTIFICATION</scope>
</reference>
<dbReference type="PANTHER" id="PTHR10165">
    <property type="entry name" value="LIPID PHOSPHATE PHOSPHATASE"/>
    <property type="match status" value="1"/>
</dbReference>
<dbReference type="WBParaSite" id="sdigi.contig547.g8949.t1">
    <property type="protein sequence ID" value="sdigi.contig547.g8949.t1"/>
    <property type="gene ID" value="sdigi.contig547.g8949"/>
</dbReference>
<comment type="subcellular location">
    <subcellularLocation>
        <location evidence="1">Membrane</location>
        <topology evidence="1">Multi-pass membrane protein</topology>
    </subcellularLocation>
</comment>
<keyword evidence="5 6" id="KW-0472">Membrane</keyword>
<evidence type="ECO:0000313" key="8">
    <source>
        <dbReference type="Proteomes" id="UP000887581"/>
    </source>
</evidence>
<dbReference type="Pfam" id="PF01569">
    <property type="entry name" value="PAP2"/>
    <property type="match status" value="1"/>
</dbReference>
<evidence type="ECO:0000256" key="2">
    <source>
        <dbReference type="ARBA" id="ARBA00008816"/>
    </source>
</evidence>
<name>A0A915Q471_9BILA</name>
<dbReference type="GO" id="GO:0006644">
    <property type="term" value="P:phospholipid metabolic process"/>
    <property type="evidence" value="ECO:0007669"/>
    <property type="project" value="InterPro"/>
</dbReference>
<feature type="transmembrane region" description="Helical" evidence="6">
    <location>
        <begin position="152"/>
        <end position="171"/>
    </location>
</feature>
<evidence type="ECO:0000256" key="1">
    <source>
        <dbReference type="ARBA" id="ARBA00004141"/>
    </source>
</evidence>
<dbReference type="GO" id="GO:0007165">
    <property type="term" value="P:signal transduction"/>
    <property type="evidence" value="ECO:0007669"/>
    <property type="project" value="TreeGrafter"/>
</dbReference>